<evidence type="ECO:0000313" key="7">
    <source>
        <dbReference type="Proteomes" id="UP000178486"/>
    </source>
</evidence>
<sequence length="109" mass="12247">MAKQQPSVATFEHLPGVTAAYAGYTDGKKANPTYEDVTSQTTGHYEAIEVHFDPKKLSYDQLLDVFWRNIDPTDNGGQFVDRGSSYKTAIFYHTGEQRQKAEQSKKALI</sequence>
<dbReference type="NCBIfam" id="TIGR00401">
    <property type="entry name" value="msrA"/>
    <property type="match status" value="1"/>
</dbReference>
<dbReference type="Proteomes" id="UP000178486">
    <property type="component" value="Unassembled WGS sequence"/>
</dbReference>
<comment type="catalytic activity">
    <reaction evidence="4">
        <text>[thioredoxin]-disulfide + L-methionine + H2O = L-methionine (S)-S-oxide + [thioredoxin]-dithiol</text>
        <dbReference type="Rhea" id="RHEA:19993"/>
        <dbReference type="Rhea" id="RHEA-COMP:10698"/>
        <dbReference type="Rhea" id="RHEA-COMP:10700"/>
        <dbReference type="ChEBI" id="CHEBI:15377"/>
        <dbReference type="ChEBI" id="CHEBI:29950"/>
        <dbReference type="ChEBI" id="CHEBI:50058"/>
        <dbReference type="ChEBI" id="CHEBI:57844"/>
        <dbReference type="ChEBI" id="CHEBI:58772"/>
        <dbReference type="EC" id="1.8.4.11"/>
    </reaction>
</comment>
<evidence type="ECO:0000313" key="6">
    <source>
        <dbReference type="EMBL" id="OGK54541.1"/>
    </source>
</evidence>
<comment type="caution">
    <text evidence="6">The sequence shown here is derived from an EMBL/GenBank/DDBJ whole genome shotgun (WGS) entry which is preliminary data.</text>
</comment>
<evidence type="ECO:0000256" key="2">
    <source>
        <dbReference type="ARBA" id="ARBA00023002"/>
    </source>
</evidence>
<dbReference type="GO" id="GO:0008113">
    <property type="term" value="F:peptide-methionine (S)-S-oxide reductase activity"/>
    <property type="evidence" value="ECO:0007669"/>
    <property type="project" value="UniProtKB-EC"/>
</dbReference>
<organism evidence="6 7">
    <name type="scientific">Candidatus Roizmanbacteria bacterium RIFCSPLOWO2_01_FULL_45_11</name>
    <dbReference type="NCBI Taxonomy" id="1802070"/>
    <lineage>
        <taxon>Bacteria</taxon>
        <taxon>Candidatus Roizmaniibacteriota</taxon>
    </lineage>
</organism>
<dbReference type="InterPro" id="IPR036509">
    <property type="entry name" value="Met_Sox_Rdtase_MsrA_sf"/>
</dbReference>
<proteinExistence type="predicted"/>
<gene>
    <name evidence="6" type="ORF">A3B56_01935</name>
</gene>
<evidence type="ECO:0000256" key="1">
    <source>
        <dbReference type="ARBA" id="ARBA00012502"/>
    </source>
</evidence>
<evidence type="ECO:0000256" key="3">
    <source>
        <dbReference type="ARBA" id="ARBA00047806"/>
    </source>
</evidence>
<evidence type="ECO:0000256" key="4">
    <source>
        <dbReference type="ARBA" id="ARBA00048782"/>
    </source>
</evidence>
<name>A0A1F7JFY7_9BACT</name>
<comment type="catalytic activity">
    <reaction evidence="3">
        <text>L-methionyl-[protein] + [thioredoxin]-disulfide + H2O = L-methionyl-(S)-S-oxide-[protein] + [thioredoxin]-dithiol</text>
        <dbReference type="Rhea" id="RHEA:14217"/>
        <dbReference type="Rhea" id="RHEA-COMP:10698"/>
        <dbReference type="Rhea" id="RHEA-COMP:10700"/>
        <dbReference type="Rhea" id="RHEA-COMP:12313"/>
        <dbReference type="Rhea" id="RHEA-COMP:12315"/>
        <dbReference type="ChEBI" id="CHEBI:15377"/>
        <dbReference type="ChEBI" id="CHEBI:16044"/>
        <dbReference type="ChEBI" id="CHEBI:29950"/>
        <dbReference type="ChEBI" id="CHEBI:44120"/>
        <dbReference type="ChEBI" id="CHEBI:50058"/>
        <dbReference type="EC" id="1.8.4.11"/>
    </reaction>
</comment>
<dbReference type="PANTHER" id="PTHR43774">
    <property type="entry name" value="PEPTIDE METHIONINE SULFOXIDE REDUCTASE"/>
    <property type="match status" value="1"/>
</dbReference>
<dbReference type="Pfam" id="PF01625">
    <property type="entry name" value="PMSR"/>
    <property type="match status" value="1"/>
</dbReference>
<dbReference type="Gene3D" id="3.30.1060.10">
    <property type="entry name" value="Peptide methionine sulphoxide reductase MsrA"/>
    <property type="match status" value="1"/>
</dbReference>
<dbReference type="PANTHER" id="PTHR43774:SF1">
    <property type="entry name" value="PEPTIDE METHIONINE SULFOXIDE REDUCTASE MSRA 2"/>
    <property type="match status" value="1"/>
</dbReference>
<dbReference type="SUPFAM" id="SSF55068">
    <property type="entry name" value="Peptide methionine sulfoxide reductase"/>
    <property type="match status" value="1"/>
</dbReference>
<dbReference type="EC" id="1.8.4.11" evidence="1"/>
<dbReference type="EMBL" id="MGAU01000030">
    <property type="protein sequence ID" value="OGK54541.1"/>
    <property type="molecule type" value="Genomic_DNA"/>
</dbReference>
<keyword evidence="2" id="KW-0560">Oxidoreductase</keyword>
<feature type="domain" description="Peptide methionine sulphoxide reductase MsrA" evidence="5">
    <location>
        <begin position="9"/>
        <end position="108"/>
    </location>
</feature>
<protein>
    <recommendedName>
        <fullName evidence="1">peptide-methionine (S)-S-oxide reductase</fullName>
        <ecNumber evidence="1">1.8.4.11</ecNumber>
    </recommendedName>
</protein>
<accession>A0A1F7JFY7</accession>
<dbReference type="InterPro" id="IPR002569">
    <property type="entry name" value="Met_Sox_Rdtase_MsrA_dom"/>
</dbReference>
<reference evidence="6 7" key="1">
    <citation type="journal article" date="2016" name="Nat. Commun.">
        <title>Thousands of microbial genomes shed light on interconnected biogeochemical processes in an aquifer system.</title>
        <authorList>
            <person name="Anantharaman K."/>
            <person name="Brown C.T."/>
            <person name="Hug L.A."/>
            <person name="Sharon I."/>
            <person name="Castelle C.J."/>
            <person name="Probst A.J."/>
            <person name="Thomas B.C."/>
            <person name="Singh A."/>
            <person name="Wilkins M.J."/>
            <person name="Karaoz U."/>
            <person name="Brodie E.L."/>
            <person name="Williams K.H."/>
            <person name="Hubbard S.S."/>
            <person name="Banfield J.F."/>
        </authorList>
    </citation>
    <scope>NUCLEOTIDE SEQUENCE [LARGE SCALE GENOMIC DNA]</scope>
</reference>
<dbReference type="AlphaFoldDB" id="A0A1F7JFY7"/>
<evidence type="ECO:0000259" key="5">
    <source>
        <dbReference type="Pfam" id="PF01625"/>
    </source>
</evidence>
<feature type="non-terminal residue" evidence="6">
    <location>
        <position position="109"/>
    </location>
</feature>